<dbReference type="AlphaFoldDB" id="A0A8D8LUL0"/>
<protein>
    <submittedName>
        <fullName evidence="2">Uncharacterized protein</fullName>
    </submittedName>
</protein>
<evidence type="ECO:0000313" key="2">
    <source>
        <dbReference type="EMBL" id="CAG6616515.1"/>
    </source>
</evidence>
<reference evidence="2" key="1">
    <citation type="submission" date="2021-05" db="EMBL/GenBank/DDBJ databases">
        <authorList>
            <person name="Alioto T."/>
            <person name="Alioto T."/>
            <person name="Gomez Garrido J."/>
        </authorList>
    </citation>
    <scope>NUCLEOTIDE SEQUENCE</scope>
</reference>
<organism evidence="2">
    <name type="scientific">Cacopsylla melanoneura</name>
    <dbReference type="NCBI Taxonomy" id="428564"/>
    <lineage>
        <taxon>Eukaryota</taxon>
        <taxon>Metazoa</taxon>
        <taxon>Ecdysozoa</taxon>
        <taxon>Arthropoda</taxon>
        <taxon>Hexapoda</taxon>
        <taxon>Insecta</taxon>
        <taxon>Pterygota</taxon>
        <taxon>Neoptera</taxon>
        <taxon>Paraneoptera</taxon>
        <taxon>Hemiptera</taxon>
        <taxon>Sternorrhyncha</taxon>
        <taxon>Psylloidea</taxon>
        <taxon>Psyllidae</taxon>
        <taxon>Psyllinae</taxon>
        <taxon>Cacopsylla</taxon>
    </lineage>
</organism>
<evidence type="ECO:0000256" key="1">
    <source>
        <dbReference type="SAM" id="Phobius"/>
    </source>
</evidence>
<accession>A0A8D8LUL0</accession>
<feature type="transmembrane region" description="Helical" evidence="1">
    <location>
        <begin position="103"/>
        <end position="123"/>
    </location>
</feature>
<keyword evidence="1" id="KW-0812">Transmembrane</keyword>
<sequence length="128" mass="15101">MRAENFTIRNVFGDLTHQRFTNDQKKLPYMIIRGSKIFCSDNTIDLTRFYDMEFMVLLTNQNGTGSNANFLTFIARLFFDSDKTTNIVIKNYLYSERSKEQSVYNFCTVYLFPMFFGYGGHILNYRAL</sequence>
<dbReference type="EMBL" id="HBUF01036045">
    <property type="protein sequence ID" value="CAG6616515.1"/>
    <property type="molecule type" value="Transcribed_RNA"/>
</dbReference>
<name>A0A8D8LUL0_9HEMI</name>
<keyword evidence="1" id="KW-0472">Membrane</keyword>
<keyword evidence="1" id="KW-1133">Transmembrane helix</keyword>
<proteinExistence type="predicted"/>